<keyword evidence="1" id="KW-1133">Transmembrane helix</keyword>
<protein>
    <submittedName>
        <fullName evidence="2">Uncharacterized protein</fullName>
    </submittedName>
</protein>
<dbReference type="HOGENOM" id="CLU_2769152_0_0_7"/>
<dbReference type="AlphaFoldDB" id="K0NPL4"/>
<evidence type="ECO:0000313" key="2">
    <source>
        <dbReference type="EMBL" id="CCK80807.1"/>
    </source>
</evidence>
<dbReference type="EMBL" id="FO203503">
    <property type="protein sequence ID" value="CCK80807.1"/>
    <property type="molecule type" value="Genomic_DNA"/>
</dbReference>
<dbReference type="Proteomes" id="UP000007347">
    <property type="component" value="Chromosome"/>
</dbReference>
<proteinExistence type="predicted"/>
<reference evidence="2 3" key="1">
    <citation type="journal article" date="2013" name="Environ. Microbiol.">
        <title>Complete genome, catabolic sub-proteomes and key-metabolites of Desulfobacula toluolica Tol2, a marine, aromatic compound-degrading, sulfate-reducing bacterium.</title>
        <authorList>
            <person name="Wohlbrand L."/>
            <person name="Jacob J.H."/>
            <person name="Kube M."/>
            <person name="Mussmann M."/>
            <person name="Jarling R."/>
            <person name="Beck A."/>
            <person name="Amann R."/>
            <person name="Wilkes H."/>
            <person name="Reinhardt R."/>
            <person name="Rabus R."/>
        </authorList>
    </citation>
    <scope>NUCLEOTIDE SEQUENCE [LARGE SCALE GENOMIC DNA]</scope>
    <source>
        <strain evidence="3">DSM 7467 / Tol2</strain>
    </source>
</reference>
<keyword evidence="1" id="KW-0472">Membrane</keyword>
<dbReference type="KEGG" id="dto:TOL2_C26480"/>
<name>K0NPL4_DESTT</name>
<organism evidence="2 3">
    <name type="scientific">Desulfobacula toluolica (strain DSM 7467 / Tol2)</name>
    <dbReference type="NCBI Taxonomy" id="651182"/>
    <lineage>
        <taxon>Bacteria</taxon>
        <taxon>Pseudomonadati</taxon>
        <taxon>Thermodesulfobacteriota</taxon>
        <taxon>Desulfobacteria</taxon>
        <taxon>Desulfobacterales</taxon>
        <taxon>Desulfobacteraceae</taxon>
        <taxon>Desulfobacula</taxon>
    </lineage>
</organism>
<sequence>MSPDLIVFYKNKYLLSKNMQNSGFTPVYFTDLTWYIRLLLLNSVNYFLIRKIMDNVKLTSVIHRKGIVL</sequence>
<evidence type="ECO:0000256" key="1">
    <source>
        <dbReference type="SAM" id="Phobius"/>
    </source>
</evidence>
<feature type="transmembrane region" description="Helical" evidence="1">
    <location>
        <begin position="32"/>
        <end position="49"/>
    </location>
</feature>
<evidence type="ECO:0000313" key="3">
    <source>
        <dbReference type="Proteomes" id="UP000007347"/>
    </source>
</evidence>
<keyword evidence="3" id="KW-1185">Reference proteome</keyword>
<accession>K0NPL4</accession>
<keyword evidence="1" id="KW-0812">Transmembrane</keyword>
<gene>
    <name evidence="2" type="ordered locus">TOL2_C26480</name>
</gene>